<keyword evidence="17" id="KW-1185">Reference proteome</keyword>
<proteinExistence type="inferred from homology"/>
<dbReference type="GO" id="GO:0004177">
    <property type="term" value="F:aminopeptidase activity"/>
    <property type="evidence" value="ECO:0007669"/>
    <property type="project" value="UniProtKB-KW"/>
</dbReference>
<comment type="catalytic activity">
    <reaction evidence="1">
        <text>Release of an N-terminal dipeptide from a peptide comprising four or more residues, with broad specificity. Also acts on dipeptidyl 2-naphthylamides.</text>
        <dbReference type="EC" id="3.4.14.4"/>
    </reaction>
</comment>
<dbReference type="GO" id="GO:0008237">
    <property type="term" value="F:metallopeptidase activity"/>
    <property type="evidence" value="ECO:0007669"/>
    <property type="project" value="UniProtKB-KW"/>
</dbReference>
<reference evidence="16 17" key="1">
    <citation type="submission" date="2018-11" db="EMBL/GenBank/DDBJ databases">
        <authorList>
            <consortium name="Pathogen Informatics"/>
        </authorList>
    </citation>
    <scope>NUCLEOTIDE SEQUENCE [LARGE SCALE GENOMIC DNA]</scope>
</reference>
<organism evidence="16 17">
    <name type="scientific">Dibothriocephalus latus</name>
    <name type="common">Fish tapeworm</name>
    <name type="synonym">Diphyllobothrium latum</name>
    <dbReference type="NCBI Taxonomy" id="60516"/>
    <lineage>
        <taxon>Eukaryota</taxon>
        <taxon>Metazoa</taxon>
        <taxon>Spiralia</taxon>
        <taxon>Lophotrochozoa</taxon>
        <taxon>Platyhelminthes</taxon>
        <taxon>Cestoda</taxon>
        <taxon>Eucestoda</taxon>
        <taxon>Diphyllobothriidea</taxon>
        <taxon>Diphyllobothriidae</taxon>
        <taxon>Dibothriocephalus</taxon>
    </lineage>
</organism>
<evidence type="ECO:0000256" key="7">
    <source>
        <dbReference type="ARBA" id="ARBA00022438"/>
    </source>
</evidence>
<name>A0A3P7NEF8_DIBLA</name>
<evidence type="ECO:0000256" key="9">
    <source>
        <dbReference type="ARBA" id="ARBA00022670"/>
    </source>
</evidence>
<dbReference type="Gene3D" id="3.30.540.30">
    <property type="match status" value="2"/>
</dbReference>
<dbReference type="PANTHER" id="PTHR23422">
    <property type="entry name" value="DIPEPTIDYL PEPTIDASE III-RELATED"/>
    <property type="match status" value="1"/>
</dbReference>
<evidence type="ECO:0000256" key="11">
    <source>
        <dbReference type="ARBA" id="ARBA00022801"/>
    </source>
</evidence>
<dbReference type="OrthoDB" id="4694525at2759"/>
<dbReference type="GO" id="GO:0005737">
    <property type="term" value="C:cytoplasm"/>
    <property type="evidence" value="ECO:0007669"/>
    <property type="project" value="UniProtKB-SubCell"/>
</dbReference>
<dbReference type="FunFam" id="3.30.540.30:FF:000002">
    <property type="entry name" value="Dipeptidyl peptidase 3"/>
    <property type="match status" value="1"/>
</dbReference>
<dbReference type="InterPro" id="IPR039461">
    <property type="entry name" value="Peptidase_M49"/>
</dbReference>
<dbReference type="PANTHER" id="PTHR23422:SF11">
    <property type="entry name" value="DIPEPTIDYL PEPTIDASE 3"/>
    <property type="match status" value="1"/>
</dbReference>
<dbReference type="GO" id="GO:0046872">
    <property type="term" value="F:metal ion binding"/>
    <property type="evidence" value="ECO:0007669"/>
    <property type="project" value="UniProtKB-KW"/>
</dbReference>
<comment type="cofactor">
    <cofactor evidence="2">
        <name>Zn(2+)</name>
        <dbReference type="ChEBI" id="CHEBI:29105"/>
    </cofactor>
</comment>
<evidence type="ECO:0000313" key="17">
    <source>
        <dbReference type="Proteomes" id="UP000281553"/>
    </source>
</evidence>
<comment type="similarity">
    <text evidence="4">Belongs to the peptidase M49 family.</text>
</comment>
<accession>A0A3P7NEF8</accession>
<dbReference type="GO" id="GO:0008239">
    <property type="term" value="F:dipeptidyl-peptidase activity"/>
    <property type="evidence" value="ECO:0007669"/>
    <property type="project" value="UniProtKB-EC"/>
</dbReference>
<comment type="subcellular location">
    <subcellularLocation>
        <location evidence="3">Cytoplasm</location>
    </subcellularLocation>
</comment>
<evidence type="ECO:0000256" key="12">
    <source>
        <dbReference type="ARBA" id="ARBA00022833"/>
    </source>
</evidence>
<dbReference type="GO" id="GO:0006508">
    <property type="term" value="P:proteolysis"/>
    <property type="evidence" value="ECO:0007669"/>
    <property type="project" value="UniProtKB-KW"/>
</dbReference>
<evidence type="ECO:0000256" key="6">
    <source>
        <dbReference type="ARBA" id="ARBA00014713"/>
    </source>
</evidence>
<protein>
    <recommendedName>
        <fullName evidence="6">Dipeptidyl peptidase 3</fullName>
        <ecNumber evidence="5">3.4.14.4</ecNumber>
    </recommendedName>
    <alternativeName>
        <fullName evidence="14">Dipeptidyl aminopeptidase III</fullName>
    </alternativeName>
    <alternativeName>
        <fullName evidence="15">Dipeptidyl peptidase III</fullName>
    </alternativeName>
</protein>
<sequence length="411" mass="45976">MEDSVLVVPDVLPLDVESFKLLSKNEKQYVNAIDEVAWIGALIDLIQLSPESAGIFLLSHNIFQLQDASDIRDIAKSNGVRAEDIDAFVAYFASIYGNLGNYLSFGNTKFIPAVNREAFTNIVNLTDAYKSSELVREIFKRVIDSIYSTHPGCLRLSFPQEGMTTYYSANCTRSDAELVQTFLDSRRIEAYNTRLMKKFDKDANGRDNYELLVASADSGEEEIENAGLSQSSTLKIKYGDYKELMQLIVSGIDVIKAAALNDEQRKMWSEYQRSFQTGSIEAHKAGSKHWVADEKPTVESYIGFIETYRDPYGVRGEFETFVAVVDKNVSAKCQNLVKCASLFLALLPWPPSYETDAFLEPDFTSLDIMSFGVSGLPAGINIPNYDDIRQSIGFKNVSLGNILKANFQVEQ</sequence>
<evidence type="ECO:0000256" key="1">
    <source>
        <dbReference type="ARBA" id="ARBA00001336"/>
    </source>
</evidence>
<evidence type="ECO:0000256" key="15">
    <source>
        <dbReference type="ARBA" id="ARBA00032119"/>
    </source>
</evidence>
<dbReference type="Pfam" id="PF03571">
    <property type="entry name" value="Peptidase_M49"/>
    <property type="match status" value="1"/>
</dbReference>
<gene>
    <name evidence="16" type="ORF">DILT_LOCUS16116</name>
</gene>
<evidence type="ECO:0000256" key="4">
    <source>
        <dbReference type="ARBA" id="ARBA00010200"/>
    </source>
</evidence>
<evidence type="ECO:0000256" key="5">
    <source>
        <dbReference type="ARBA" id="ARBA00012063"/>
    </source>
</evidence>
<evidence type="ECO:0000256" key="3">
    <source>
        <dbReference type="ARBA" id="ARBA00004496"/>
    </source>
</evidence>
<evidence type="ECO:0000256" key="14">
    <source>
        <dbReference type="ARBA" id="ARBA00031288"/>
    </source>
</evidence>
<keyword evidence="8" id="KW-0963">Cytoplasm</keyword>
<keyword evidence="7" id="KW-0031">Aminopeptidase</keyword>
<keyword evidence="12" id="KW-0862">Zinc</keyword>
<dbReference type="FunFam" id="3.30.540.30:FF:000001">
    <property type="entry name" value="Dipeptidyl peptidase 3"/>
    <property type="match status" value="1"/>
</dbReference>
<evidence type="ECO:0000256" key="13">
    <source>
        <dbReference type="ARBA" id="ARBA00023049"/>
    </source>
</evidence>
<keyword evidence="13" id="KW-0482">Metalloprotease</keyword>
<dbReference type="AlphaFoldDB" id="A0A3P7NEF8"/>
<dbReference type="EC" id="3.4.14.4" evidence="5"/>
<evidence type="ECO:0000256" key="10">
    <source>
        <dbReference type="ARBA" id="ARBA00022723"/>
    </source>
</evidence>
<keyword evidence="9" id="KW-0645">Protease</keyword>
<keyword evidence="10" id="KW-0479">Metal-binding</keyword>
<evidence type="ECO:0000256" key="8">
    <source>
        <dbReference type="ARBA" id="ARBA00022490"/>
    </source>
</evidence>
<dbReference type="EMBL" id="UYRU01082970">
    <property type="protein sequence ID" value="VDN32957.1"/>
    <property type="molecule type" value="Genomic_DNA"/>
</dbReference>
<evidence type="ECO:0000256" key="2">
    <source>
        <dbReference type="ARBA" id="ARBA00001947"/>
    </source>
</evidence>
<dbReference type="Proteomes" id="UP000281553">
    <property type="component" value="Unassembled WGS sequence"/>
</dbReference>
<evidence type="ECO:0000313" key="16">
    <source>
        <dbReference type="EMBL" id="VDN32957.1"/>
    </source>
</evidence>
<keyword evidence="11" id="KW-0378">Hydrolase</keyword>